<dbReference type="GO" id="GO:0006629">
    <property type="term" value="P:lipid metabolic process"/>
    <property type="evidence" value="ECO:0007669"/>
    <property type="project" value="InterPro"/>
</dbReference>
<proteinExistence type="inferred from homology"/>
<evidence type="ECO:0000256" key="3">
    <source>
        <dbReference type="ARBA" id="ARBA00022679"/>
    </source>
</evidence>
<dbReference type="Proteomes" id="UP000078046">
    <property type="component" value="Unassembled WGS sequence"/>
</dbReference>
<reference evidence="8 9" key="1">
    <citation type="submission" date="2016-04" db="EMBL/GenBank/DDBJ databases">
        <title>The genome of Intoshia linei affirms orthonectids as highly simplified spiralians.</title>
        <authorList>
            <person name="Mikhailov K.V."/>
            <person name="Slusarev G.S."/>
            <person name="Nikitin M.A."/>
            <person name="Logacheva M.D."/>
            <person name="Penin A."/>
            <person name="Aleoshin V."/>
            <person name="Panchin Y.V."/>
        </authorList>
    </citation>
    <scope>NUCLEOTIDE SEQUENCE [LARGE SCALE GENOMIC DNA]</scope>
    <source>
        <strain evidence="8">Intl2013</strain>
        <tissue evidence="8">Whole animal</tissue>
    </source>
</reference>
<dbReference type="SMART" id="SM00220">
    <property type="entry name" value="S_TKc"/>
    <property type="match status" value="1"/>
</dbReference>
<dbReference type="InterPro" id="IPR011009">
    <property type="entry name" value="Kinase-like_dom_sf"/>
</dbReference>
<dbReference type="OrthoDB" id="190846at2759"/>
<dbReference type="GO" id="GO:0005524">
    <property type="term" value="F:ATP binding"/>
    <property type="evidence" value="ECO:0007669"/>
    <property type="project" value="UniProtKB-KW"/>
</dbReference>
<dbReference type="InterPro" id="IPR029058">
    <property type="entry name" value="AB_hydrolase_fold"/>
</dbReference>
<evidence type="ECO:0000259" key="7">
    <source>
        <dbReference type="PROSITE" id="PS50011"/>
    </source>
</evidence>
<dbReference type="PANTHER" id="PTHR24056:SF508">
    <property type="entry name" value="CYCLIN-DEPENDENT KINASE 10"/>
    <property type="match status" value="1"/>
</dbReference>
<dbReference type="PANTHER" id="PTHR24056">
    <property type="entry name" value="CELL DIVISION PROTEIN KINASE"/>
    <property type="match status" value="1"/>
</dbReference>
<evidence type="ECO:0000256" key="4">
    <source>
        <dbReference type="ARBA" id="ARBA00022741"/>
    </source>
</evidence>
<dbReference type="InterPro" id="IPR050108">
    <property type="entry name" value="CDK"/>
</dbReference>
<dbReference type="InterPro" id="IPR000719">
    <property type="entry name" value="Prot_kinase_dom"/>
</dbReference>
<gene>
    <name evidence="8" type="ORF">A3Q56_00985</name>
</gene>
<comment type="similarity">
    <text evidence="1">Belongs to the protein kinase superfamily. CMGC Ser/Thr protein kinase family. CDC2/CDKX subfamily.</text>
</comment>
<dbReference type="Gene3D" id="3.30.200.20">
    <property type="entry name" value="Phosphorylase Kinase, domain 1"/>
    <property type="match status" value="1"/>
</dbReference>
<keyword evidence="4" id="KW-0547">Nucleotide-binding</keyword>
<name>A0A177BAA1_9BILA</name>
<evidence type="ECO:0000256" key="1">
    <source>
        <dbReference type="ARBA" id="ARBA00006485"/>
    </source>
</evidence>
<evidence type="ECO:0000313" key="9">
    <source>
        <dbReference type="Proteomes" id="UP000078046"/>
    </source>
</evidence>
<protein>
    <recommendedName>
        <fullName evidence="7">Protein kinase domain-containing protein</fullName>
    </recommendedName>
</protein>
<evidence type="ECO:0000313" key="8">
    <source>
        <dbReference type="EMBL" id="OAF71237.1"/>
    </source>
</evidence>
<dbReference type="Pfam" id="PF00069">
    <property type="entry name" value="Pkinase"/>
    <property type="match status" value="1"/>
</dbReference>
<organism evidence="8 9">
    <name type="scientific">Intoshia linei</name>
    <dbReference type="NCBI Taxonomy" id="1819745"/>
    <lineage>
        <taxon>Eukaryota</taxon>
        <taxon>Metazoa</taxon>
        <taxon>Spiralia</taxon>
        <taxon>Lophotrochozoa</taxon>
        <taxon>Mesozoa</taxon>
        <taxon>Orthonectida</taxon>
        <taxon>Rhopaluridae</taxon>
        <taxon>Intoshia</taxon>
    </lineage>
</organism>
<evidence type="ECO:0000256" key="5">
    <source>
        <dbReference type="ARBA" id="ARBA00022777"/>
    </source>
</evidence>
<dbReference type="AlphaFoldDB" id="A0A177BAA1"/>
<comment type="caution">
    <text evidence="8">The sequence shown here is derived from an EMBL/GenBank/DDBJ whole genome shotgun (WGS) entry which is preliminary data.</text>
</comment>
<dbReference type="EMBL" id="LWCA01000068">
    <property type="protein sequence ID" value="OAF71237.1"/>
    <property type="molecule type" value="Genomic_DNA"/>
</dbReference>
<keyword evidence="6" id="KW-0067">ATP-binding</keyword>
<accession>A0A177BAA1</accession>
<dbReference type="PROSITE" id="PS00108">
    <property type="entry name" value="PROTEIN_KINASE_ST"/>
    <property type="match status" value="1"/>
</dbReference>
<sequence length="559" mass="65041">MYFYHINNNGTKGFKLGDLREIDILLKLKHKNIVTLKEIATGKTLNRIFLIMEFYEYDLGKIIDSYKKPFNIPQIKCLLYQILEGVCHLHENFIIHRDLKVANIMLDNYGILKIGDFGLSRYFTKPCGEMTPNVVTLWYRAPELLFGSKDVSSGIDIWAISCIFGELVENKPIFPGKSEIAQILHISELLGAPNEHIWPELKYLKAYSLFNFKNKYNKLKSKFPHLSKHGLDLMNDMFMYNPAYRTGNCKYGESTPGVNITVCNDGFGKMGAIVDISALKIGPTEIFNTFFNFLKSKKYQDGVDMAAAPYDFKNIFNDLYYDKVGKLIEKMYNVNKTRKDYYIKLYIPIIGPFSGLIKTIQDLIVGDNFDIFWTNSKDWIKLMSSWNTAVSLFPSHGKWTSDEPLVLTKKGNYTIKNINKLYKTLNPDNPLLLCRWLEVRPFIADTKDPKVDSMCFFGGDIDTIKQLDYRNTHYPHGNPKQYYEKADSTVNHEFLARCTTWSNLTYFRYHRQYSHTTNVNILHNLHMIKTIYDYINRNITRPQRSILKSVQNSTFYSIF</sequence>
<keyword evidence="2" id="KW-0723">Serine/threonine-protein kinase</keyword>
<dbReference type="InterPro" id="IPR008271">
    <property type="entry name" value="Ser/Thr_kinase_AS"/>
</dbReference>
<dbReference type="GO" id="GO:0007346">
    <property type="term" value="P:regulation of mitotic cell cycle"/>
    <property type="evidence" value="ECO:0007669"/>
    <property type="project" value="TreeGrafter"/>
</dbReference>
<dbReference type="PROSITE" id="PS50011">
    <property type="entry name" value="PROTEIN_KINASE_DOM"/>
    <property type="match status" value="1"/>
</dbReference>
<dbReference type="GO" id="GO:0005634">
    <property type="term" value="C:nucleus"/>
    <property type="evidence" value="ECO:0007669"/>
    <property type="project" value="TreeGrafter"/>
</dbReference>
<dbReference type="Gene3D" id="3.40.50.1820">
    <property type="entry name" value="alpha/beta hydrolase"/>
    <property type="match status" value="1"/>
</dbReference>
<dbReference type="GO" id="GO:0008374">
    <property type="term" value="F:O-acyltransferase activity"/>
    <property type="evidence" value="ECO:0007669"/>
    <property type="project" value="InterPro"/>
</dbReference>
<dbReference type="FunFam" id="1.10.510.10:FF:000624">
    <property type="entry name" value="Mitogen-activated protein kinase"/>
    <property type="match status" value="1"/>
</dbReference>
<keyword evidence="3" id="KW-0808">Transferase</keyword>
<dbReference type="SUPFAM" id="SSF56112">
    <property type="entry name" value="Protein kinase-like (PK-like)"/>
    <property type="match status" value="1"/>
</dbReference>
<evidence type="ECO:0000256" key="6">
    <source>
        <dbReference type="ARBA" id="ARBA00022840"/>
    </source>
</evidence>
<dbReference type="Gene3D" id="1.10.510.10">
    <property type="entry name" value="Transferase(Phosphotransferase) domain 1"/>
    <property type="match status" value="1"/>
</dbReference>
<dbReference type="Pfam" id="PF02450">
    <property type="entry name" value="LCAT"/>
    <property type="match status" value="1"/>
</dbReference>
<dbReference type="GO" id="GO:0004674">
    <property type="term" value="F:protein serine/threonine kinase activity"/>
    <property type="evidence" value="ECO:0007669"/>
    <property type="project" value="UniProtKB-KW"/>
</dbReference>
<evidence type="ECO:0000256" key="2">
    <source>
        <dbReference type="ARBA" id="ARBA00022527"/>
    </source>
</evidence>
<keyword evidence="9" id="KW-1185">Reference proteome</keyword>
<dbReference type="InterPro" id="IPR003386">
    <property type="entry name" value="LACT/PDAT_acylTrfase"/>
</dbReference>
<feature type="domain" description="Protein kinase" evidence="7">
    <location>
        <begin position="1"/>
        <end position="258"/>
    </location>
</feature>
<keyword evidence="5" id="KW-0418">Kinase</keyword>